<evidence type="ECO:0000313" key="1">
    <source>
        <dbReference type="EMBL" id="ELZ04781.1"/>
    </source>
</evidence>
<keyword evidence="2" id="KW-1185">Reference proteome</keyword>
<dbReference type="STRING" id="1227492.C482_03266"/>
<accession>M0B1J0</accession>
<comment type="caution">
    <text evidence="1">The sequence shown here is derived from an EMBL/GenBank/DDBJ whole genome shotgun (WGS) entry which is preliminary data.</text>
</comment>
<organism evidence="1 2">
    <name type="scientific">Natrialba chahannaoensis JCM 10990</name>
    <dbReference type="NCBI Taxonomy" id="1227492"/>
    <lineage>
        <taxon>Archaea</taxon>
        <taxon>Methanobacteriati</taxon>
        <taxon>Methanobacteriota</taxon>
        <taxon>Stenosarchaea group</taxon>
        <taxon>Halobacteria</taxon>
        <taxon>Halobacteriales</taxon>
        <taxon>Natrialbaceae</taxon>
        <taxon>Natrialba</taxon>
    </lineage>
</organism>
<dbReference type="EMBL" id="AOIN01000023">
    <property type="protein sequence ID" value="ELZ04781.1"/>
    <property type="molecule type" value="Genomic_DNA"/>
</dbReference>
<dbReference type="PATRIC" id="fig|1227492.4.peg.632"/>
<name>M0B1J0_9EURY</name>
<sequence length="61" mass="6096">MDTTSGAGGVFDFTFDAANAVSAVRETTANDAVIAATAVSARQFTLTTATPAGRDVAGSNR</sequence>
<dbReference type="AlphaFoldDB" id="M0B1J0"/>
<gene>
    <name evidence="1" type="ORF">C482_03266</name>
</gene>
<dbReference type="Proteomes" id="UP000011693">
    <property type="component" value="Unassembled WGS sequence"/>
</dbReference>
<protein>
    <submittedName>
        <fullName evidence="1">Uncharacterized protein</fullName>
    </submittedName>
</protein>
<proteinExistence type="predicted"/>
<reference evidence="1 2" key="1">
    <citation type="journal article" date="2014" name="PLoS Genet.">
        <title>Phylogenetically driven sequencing of extremely halophilic archaea reveals strategies for static and dynamic osmo-response.</title>
        <authorList>
            <person name="Becker E.A."/>
            <person name="Seitzer P.M."/>
            <person name="Tritt A."/>
            <person name="Larsen D."/>
            <person name="Krusor M."/>
            <person name="Yao A.I."/>
            <person name="Wu D."/>
            <person name="Madern D."/>
            <person name="Eisen J.A."/>
            <person name="Darling A.E."/>
            <person name="Facciotti M.T."/>
        </authorList>
    </citation>
    <scope>NUCLEOTIDE SEQUENCE [LARGE SCALE GENOMIC DNA]</scope>
    <source>
        <strain evidence="1 2">JCM 10990</strain>
    </source>
</reference>
<evidence type="ECO:0000313" key="2">
    <source>
        <dbReference type="Proteomes" id="UP000011693"/>
    </source>
</evidence>